<dbReference type="InterPro" id="IPR003406">
    <property type="entry name" value="Glyco_trans_14"/>
</dbReference>
<dbReference type="RefSeq" id="WP_344776900.1">
    <property type="nucleotide sequence ID" value="NZ_BAABBX010000015.1"/>
</dbReference>
<evidence type="ECO:0000256" key="3">
    <source>
        <dbReference type="ARBA" id="ARBA00022679"/>
    </source>
</evidence>
<evidence type="ECO:0000256" key="5">
    <source>
        <dbReference type="ARBA" id="ARBA00023180"/>
    </source>
</evidence>
<evidence type="ECO:0000313" key="6">
    <source>
        <dbReference type="EMBL" id="GAA4191533.1"/>
    </source>
</evidence>
<keyword evidence="2" id="KW-0328">Glycosyltransferase</keyword>
<evidence type="ECO:0008006" key="8">
    <source>
        <dbReference type="Google" id="ProtNLM"/>
    </source>
</evidence>
<evidence type="ECO:0000256" key="4">
    <source>
        <dbReference type="ARBA" id="ARBA00023136"/>
    </source>
</evidence>
<keyword evidence="3" id="KW-0808">Transferase</keyword>
<keyword evidence="5" id="KW-0325">Glycoprotein</keyword>
<gene>
    <name evidence="6" type="ORF">GCM10022288_22520</name>
</gene>
<keyword evidence="4" id="KW-0472">Membrane</keyword>
<evidence type="ECO:0000256" key="1">
    <source>
        <dbReference type="ARBA" id="ARBA00004606"/>
    </source>
</evidence>
<name>A0ABP8AW43_9MICO</name>
<evidence type="ECO:0000313" key="7">
    <source>
        <dbReference type="Proteomes" id="UP001500213"/>
    </source>
</evidence>
<dbReference type="Pfam" id="PF02485">
    <property type="entry name" value="Branch"/>
    <property type="match status" value="1"/>
</dbReference>
<reference evidence="7" key="1">
    <citation type="journal article" date="2019" name="Int. J. Syst. Evol. Microbiol.">
        <title>The Global Catalogue of Microorganisms (GCM) 10K type strain sequencing project: providing services to taxonomists for standard genome sequencing and annotation.</title>
        <authorList>
            <consortium name="The Broad Institute Genomics Platform"/>
            <consortium name="The Broad Institute Genome Sequencing Center for Infectious Disease"/>
            <person name="Wu L."/>
            <person name="Ma J."/>
        </authorList>
    </citation>
    <scope>NUCLEOTIDE SEQUENCE [LARGE SCALE GENOMIC DNA]</scope>
    <source>
        <strain evidence="7">JCM 17593</strain>
    </source>
</reference>
<protein>
    <recommendedName>
        <fullName evidence="8">Glycosyl transferase</fullName>
    </recommendedName>
</protein>
<comment type="caution">
    <text evidence="6">The sequence shown here is derived from an EMBL/GenBank/DDBJ whole genome shotgun (WGS) entry which is preliminary data.</text>
</comment>
<accession>A0ABP8AW43</accession>
<comment type="subcellular location">
    <subcellularLocation>
        <location evidence="1">Membrane</location>
        <topology evidence="1">Single-pass type II membrane protein</topology>
    </subcellularLocation>
</comment>
<organism evidence="6 7">
    <name type="scientific">Gryllotalpicola kribbensis</name>
    <dbReference type="NCBI Taxonomy" id="993084"/>
    <lineage>
        <taxon>Bacteria</taxon>
        <taxon>Bacillati</taxon>
        <taxon>Actinomycetota</taxon>
        <taxon>Actinomycetes</taxon>
        <taxon>Micrococcales</taxon>
        <taxon>Microbacteriaceae</taxon>
        <taxon>Gryllotalpicola</taxon>
    </lineage>
</organism>
<sequence length="325" mass="35747">MTADEPPGGRVAYLILAHRRPHQVAALAQRITHLSPQSRIVVHWDARSGPFPAGVLPPTAAVVPNPVRGGWGRWSLVEASLRMLAVARREFQPRWSALISGDDWPARDLAEWERELDEAGGDALIASSPVVDRRAAGESAVPLREDEVRRYRDSWLIVPPAPFPFLNRVLRAIVRRIEPFATRRPRGLAMMDFYDRGVAVSLGRSRLDPPLRVHKGAQWLTLGPRAVDAVLGADPRIVRHFRRTLIPDEAFIPSVVNAAPGLSVRAGLTSFAPWHAFHRSQLDLAVEDLAAIAASGAPFARKLPSAPPNAVTAALDELARRHERA</sequence>
<keyword evidence="7" id="KW-1185">Reference proteome</keyword>
<proteinExistence type="predicted"/>
<dbReference type="EMBL" id="BAABBX010000015">
    <property type="protein sequence ID" value="GAA4191533.1"/>
    <property type="molecule type" value="Genomic_DNA"/>
</dbReference>
<evidence type="ECO:0000256" key="2">
    <source>
        <dbReference type="ARBA" id="ARBA00022676"/>
    </source>
</evidence>
<dbReference type="Proteomes" id="UP001500213">
    <property type="component" value="Unassembled WGS sequence"/>
</dbReference>